<organism evidence="1 2">
    <name type="scientific">Penicillium rubens (strain ATCC 28089 / DSM 1075 / NRRL 1951 / Wisconsin 54-1255)</name>
    <name type="common">Penicillium chrysogenum</name>
    <dbReference type="NCBI Taxonomy" id="500485"/>
    <lineage>
        <taxon>Eukaryota</taxon>
        <taxon>Fungi</taxon>
        <taxon>Dikarya</taxon>
        <taxon>Ascomycota</taxon>
        <taxon>Pezizomycotina</taxon>
        <taxon>Eurotiomycetes</taxon>
        <taxon>Eurotiomycetidae</taxon>
        <taxon>Eurotiales</taxon>
        <taxon>Aspergillaceae</taxon>
        <taxon>Penicillium</taxon>
        <taxon>Penicillium chrysogenum species complex</taxon>
    </lineage>
</organism>
<dbReference type="OrthoDB" id="329835at2759"/>
<accession>B6H6B0</accession>
<dbReference type="Gene3D" id="3.90.180.10">
    <property type="entry name" value="Medium-chain alcohol dehydrogenases, catalytic domain"/>
    <property type="match status" value="1"/>
</dbReference>
<dbReference type="BioCyc" id="PCHR:PC15G01740-MONOMER"/>
<dbReference type="InterPro" id="IPR036291">
    <property type="entry name" value="NAD(P)-bd_dom_sf"/>
</dbReference>
<sequence>MGQSGLFEPTVDQNMHMGSRARLNSPHPGVDSLMWNTDEKLCMSNRHWQSIELRAMFALLGSALRIFFGGHGRNCPARLQTRTSWHCSDDWIIRRGLPARRSSGNFLDILSRAEWASRAATVASIWIWRLRYPKSQLRNCRTASHLWNSDLFLDSLLGFVLAAVQYAKVKGAEVFVALSGIKKKEFIMKIFGIPEDSVFSSRDLSFSRGTKRISPRGVDIVLNSLSVKVLRKSWACVAP</sequence>
<evidence type="ECO:0000313" key="1">
    <source>
        <dbReference type="EMBL" id="CAP83060.1"/>
    </source>
</evidence>
<proteinExistence type="predicted"/>
<dbReference type="Proteomes" id="UP000000724">
    <property type="component" value="Contig Pc00c15"/>
</dbReference>
<dbReference type="SUPFAM" id="SSF51735">
    <property type="entry name" value="NAD(P)-binding Rossmann-fold domains"/>
    <property type="match status" value="1"/>
</dbReference>
<protein>
    <submittedName>
        <fullName evidence="1">Pc15g01740 protein</fullName>
    </submittedName>
</protein>
<reference evidence="1 2" key="1">
    <citation type="journal article" date="2008" name="Nat. Biotechnol.">
        <title>Genome sequencing and analysis of the filamentous fungus Penicillium chrysogenum.</title>
        <authorList>
            <person name="van den Berg M.A."/>
            <person name="Albang R."/>
            <person name="Albermann K."/>
            <person name="Badger J.H."/>
            <person name="Daran J.-M."/>
            <person name="Driessen A.J.M."/>
            <person name="Garcia-Estrada C."/>
            <person name="Fedorova N.D."/>
            <person name="Harris D.M."/>
            <person name="Heijne W.H.M."/>
            <person name="Joardar V.S."/>
            <person name="Kiel J.A.K.W."/>
            <person name="Kovalchuk A."/>
            <person name="Martin J.F."/>
            <person name="Nierman W.C."/>
            <person name="Nijland J.G."/>
            <person name="Pronk J.T."/>
            <person name="Roubos J.A."/>
            <person name="van der Klei I.J."/>
            <person name="van Peij N.N.M.E."/>
            <person name="Veenhuis M."/>
            <person name="von Doehren H."/>
            <person name="Wagner C."/>
            <person name="Wortman J.R."/>
            <person name="Bovenberg R.A.L."/>
        </authorList>
    </citation>
    <scope>NUCLEOTIDE SEQUENCE [LARGE SCALE GENOMIC DNA]</scope>
    <source>
        <strain evidence="2">ATCC 28089 / DSM 1075 / NRRL 1951 / Wisconsin 54-1255</strain>
    </source>
</reference>
<dbReference type="HOGENOM" id="CLU_1161475_0_0_1"/>
<evidence type="ECO:0000313" key="2">
    <source>
        <dbReference type="Proteomes" id="UP000000724"/>
    </source>
</evidence>
<dbReference type="AlphaFoldDB" id="B6H6B0"/>
<name>B6H6B0_PENRW</name>
<dbReference type="OMA" id="NCRTASH"/>
<dbReference type="EMBL" id="AM920430">
    <property type="protein sequence ID" value="CAP83060.1"/>
    <property type="molecule type" value="Genomic_DNA"/>
</dbReference>
<dbReference type="STRING" id="500485.B6H6B0"/>
<keyword evidence="2" id="KW-1185">Reference proteome</keyword>
<dbReference type="VEuPathDB" id="FungiDB:PCH_Pc15g01740"/>
<gene>
    <name evidence="1" type="ORF">Pc15g01740</name>
    <name evidence="1" type="ORF">PCH_Pc15g01740</name>
</gene>